<gene>
    <name evidence="2" type="ORF">GCM10009416_28190</name>
</gene>
<reference evidence="2 3" key="1">
    <citation type="journal article" date="2019" name="Int. J. Syst. Evol. Microbiol.">
        <title>The Global Catalogue of Microorganisms (GCM) 10K type strain sequencing project: providing services to taxonomists for standard genome sequencing and annotation.</title>
        <authorList>
            <consortium name="The Broad Institute Genomics Platform"/>
            <consortium name="The Broad Institute Genome Sequencing Center for Infectious Disease"/>
            <person name="Wu L."/>
            <person name="Ma J."/>
        </authorList>
    </citation>
    <scope>NUCLEOTIDE SEQUENCE [LARGE SCALE GENOMIC DNA]</scope>
    <source>
        <strain evidence="2 3">JCM 9933</strain>
    </source>
</reference>
<keyword evidence="3" id="KW-1185">Reference proteome</keyword>
<dbReference type="Pfam" id="PF01609">
    <property type="entry name" value="DDE_Tnp_1"/>
    <property type="match status" value="1"/>
</dbReference>
<comment type="caution">
    <text evidence="2">The sequence shown here is derived from an EMBL/GenBank/DDBJ whole genome shotgun (WGS) entry which is preliminary data.</text>
</comment>
<dbReference type="EMBL" id="BAAAFZ010000041">
    <property type="protein sequence ID" value="GAA0588051.1"/>
    <property type="molecule type" value="Genomic_DNA"/>
</dbReference>
<evidence type="ECO:0000313" key="2">
    <source>
        <dbReference type="EMBL" id="GAA0588051.1"/>
    </source>
</evidence>
<evidence type="ECO:0000259" key="1">
    <source>
        <dbReference type="Pfam" id="PF01609"/>
    </source>
</evidence>
<accession>A0ABN1FCM4</accession>
<proteinExistence type="predicted"/>
<organism evidence="2 3">
    <name type="scientific">Craurococcus roseus</name>
    <dbReference type="NCBI Taxonomy" id="77585"/>
    <lineage>
        <taxon>Bacteria</taxon>
        <taxon>Pseudomonadati</taxon>
        <taxon>Pseudomonadota</taxon>
        <taxon>Alphaproteobacteria</taxon>
        <taxon>Acetobacterales</taxon>
        <taxon>Acetobacteraceae</taxon>
        <taxon>Craurococcus</taxon>
    </lineage>
</organism>
<dbReference type="InterPro" id="IPR002559">
    <property type="entry name" value="Transposase_11"/>
</dbReference>
<dbReference type="RefSeq" id="WP_343895963.1">
    <property type="nucleotide sequence ID" value="NZ_BAAAFZ010000041.1"/>
</dbReference>
<evidence type="ECO:0000313" key="3">
    <source>
        <dbReference type="Proteomes" id="UP001501588"/>
    </source>
</evidence>
<name>A0ABN1FCM4_9PROT</name>
<sequence length="197" mass="21842">MVRHARKRGLIDRAPVAAVDATGPETRHVSAHFGMRRAGPGHRQRAWPKLTAVVHAHSHLILGAVPGVGPSQDSPDFAPAMRQAAGLVAIDTALADAAYDAEHNHRLCREDLGVRHTAIPLNPRNAGRRWPKAPCRRAMRRRFPRALYHQRWHAESGFSQHKRRLGSALTARRDAAQQRELVLRVVTHSLMLLADAA</sequence>
<feature type="domain" description="Transposase IS4-like" evidence="1">
    <location>
        <begin position="15"/>
        <end position="188"/>
    </location>
</feature>
<protein>
    <recommendedName>
        <fullName evidence="1">Transposase IS4-like domain-containing protein</fullName>
    </recommendedName>
</protein>
<dbReference type="Proteomes" id="UP001501588">
    <property type="component" value="Unassembled WGS sequence"/>
</dbReference>